<proteinExistence type="predicted"/>
<name>A0A378XZ97_PAEPO</name>
<gene>
    <name evidence="2" type="ORF">NCTC10343_03244</name>
</gene>
<evidence type="ECO:0000259" key="1">
    <source>
        <dbReference type="Pfam" id="PF20753"/>
    </source>
</evidence>
<dbReference type="RefSeq" id="WP_019687767.1">
    <property type="nucleotide sequence ID" value="NZ_CP036496.1"/>
</dbReference>
<sequence length="212" mass="24428">MATWNSLTNKNGIYTYPTVTIPVVTDGALSKISWNQVMPEGSIIVVQSRKSDDGYNWSEWRNCVNGGEIPEINEDTPLYNTKLSIRVIIQTTDYSIRPFFDPNITLHFQPVLVFHNKGDLPCQPEIWITKVGSGDFTMTNTSHHNEQFKFTGLVDGETVYVNNERQDIETTLAVTYRYKDFNDNYLNLPVGKNVFKVDGDADIKWRYQYKRI</sequence>
<accession>A0A378XZ97</accession>
<dbReference type="EMBL" id="UGSC01000001">
    <property type="protein sequence ID" value="SUA70372.1"/>
    <property type="molecule type" value="Genomic_DNA"/>
</dbReference>
<dbReference type="AlphaFoldDB" id="A0A378XZ97"/>
<dbReference type="Proteomes" id="UP000254400">
    <property type="component" value="Unassembled WGS sequence"/>
</dbReference>
<dbReference type="GeneID" id="93346596"/>
<dbReference type="InterPro" id="IPR048276">
    <property type="entry name" value="Phage_tail-like_C"/>
</dbReference>
<reference evidence="2 3" key="1">
    <citation type="submission" date="2018-06" db="EMBL/GenBank/DDBJ databases">
        <authorList>
            <consortium name="Pathogen Informatics"/>
            <person name="Doyle S."/>
        </authorList>
    </citation>
    <scope>NUCLEOTIDE SEQUENCE [LARGE SCALE GENOMIC DNA]</scope>
    <source>
        <strain evidence="2 3">NCTC10343</strain>
    </source>
</reference>
<feature type="domain" description="Phage tail-like C-terminal" evidence="1">
    <location>
        <begin position="124"/>
        <end position="207"/>
    </location>
</feature>
<organism evidence="2 3">
    <name type="scientific">Paenibacillus polymyxa</name>
    <name type="common">Bacillus polymyxa</name>
    <dbReference type="NCBI Taxonomy" id="1406"/>
    <lineage>
        <taxon>Bacteria</taxon>
        <taxon>Bacillati</taxon>
        <taxon>Bacillota</taxon>
        <taxon>Bacilli</taxon>
        <taxon>Bacillales</taxon>
        <taxon>Paenibacillaceae</taxon>
        <taxon>Paenibacillus</taxon>
    </lineage>
</organism>
<evidence type="ECO:0000313" key="2">
    <source>
        <dbReference type="EMBL" id="SUA70372.1"/>
    </source>
</evidence>
<protein>
    <recommendedName>
        <fullName evidence="1">Phage tail-like C-terminal domain-containing protein</fullName>
    </recommendedName>
</protein>
<dbReference type="Pfam" id="PF20753">
    <property type="entry name" value="DUF6558_C"/>
    <property type="match status" value="1"/>
</dbReference>
<evidence type="ECO:0000313" key="3">
    <source>
        <dbReference type="Proteomes" id="UP000254400"/>
    </source>
</evidence>